<evidence type="ECO:0000313" key="6">
    <source>
        <dbReference type="Proteomes" id="UP000262325"/>
    </source>
</evidence>
<proteinExistence type="inferred from homology"/>
<dbReference type="InterPro" id="IPR002068">
    <property type="entry name" value="A-crystallin/Hsp20_dom"/>
</dbReference>
<evidence type="ECO:0000259" key="3">
    <source>
        <dbReference type="PROSITE" id="PS01031"/>
    </source>
</evidence>
<feature type="domain" description="SHSP" evidence="3">
    <location>
        <begin position="38"/>
        <end position="150"/>
    </location>
</feature>
<dbReference type="Pfam" id="PF00011">
    <property type="entry name" value="HSP20"/>
    <property type="match status" value="1"/>
</dbReference>
<dbReference type="InterPro" id="IPR007052">
    <property type="entry name" value="CS_dom"/>
</dbReference>
<comment type="similarity">
    <text evidence="1 2">Belongs to the small heat shock protein (HSP20) family.</text>
</comment>
<accession>A0A3D5QAV7</accession>
<dbReference type="PANTHER" id="PTHR11527">
    <property type="entry name" value="HEAT-SHOCK PROTEIN 20 FAMILY MEMBER"/>
    <property type="match status" value="1"/>
</dbReference>
<dbReference type="SUPFAM" id="SSF49764">
    <property type="entry name" value="HSP20-like chaperones"/>
    <property type="match status" value="1"/>
</dbReference>
<evidence type="ECO:0000313" key="5">
    <source>
        <dbReference type="EMBL" id="HCW92848.1"/>
    </source>
</evidence>
<dbReference type="PROSITE" id="PS01031">
    <property type="entry name" value="SHSP"/>
    <property type="match status" value="1"/>
</dbReference>
<dbReference type="InterPro" id="IPR008978">
    <property type="entry name" value="HSP20-like_chaperone"/>
</dbReference>
<dbReference type="EMBL" id="DPPF01000085">
    <property type="protein sequence ID" value="HCW92848.1"/>
    <property type="molecule type" value="Genomic_DNA"/>
</dbReference>
<dbReference type="CDD" id="cd06464">
    <property type="entry name" value="ACD_sHsps-like"/>
    <property type="match status" value="1"/>
</dbReference>
<evidence type="ECO:0000259" key="4">
    <source>
        <dbReference type="PROSITE" id="PS51203"/>
    </source>
</evidence>
<dbReference type="Proteomes" id="UP000262325">
    <property type="component" value="Unassembled WGS sequence"/>
</dbReference>
<dbReference type="RefSeq" id="WP_273264701.1">
    <property type="nucleotide sequence ID" value="NZ_JAAZVV010000004.1"/>
</dbReference>
<dbReference type="PROSITE" id="PS51203">
    <property type="entry name" value="CS"/>
    <property type="match status" value="1"/>
</dbReference>
<dbReference type="Gene3D" id="2.60.40.790">
    <property type="match status" value="1"/>
</dbReference>
<dbReference type="AlphaFoldDB" id="A0A3D5QAV7"/>
<gene>
    <name evidence="5" type="ORF">DHM44_04125</name>
</gene>
<reference evidence="5 6" key="1">
    <citation type="journal article" date="2018" name="Nat. Biotechnol.">
        <title>A standardized bacterial taxonomy based on genome phylogeny substantially revises the tree of life.</title>
        <authorList>
            <person name="Parks D.H."/>
            <person name="Chuvochina M."/>
            <person name="Waite D.W."/>
            <person name="Rinke C."/>
            <person name="Skarshewski A."/>
            <person name="Chaumeil P.A."/>
            <person name="Hugenholtz P."/>
        </authorList>
    </citation>
    <scope>NUCLEOTIDE SEQUENCE [LARGE SCALE GENOMIC DNA]</scope>
    <source>
        <strain evidence="5">UBA8672</strain>
    </source>
</reference>
<name>A0A3D5QAV7_FLESI</name>
<protein>
    <submittedName>
        <fullName evidence="5">Molecular chaperone</fullName>
    </submittedName>
</protein>
<dbReference type="InterPro" id="IPR031107">
    <property type="entry name" value="Small_HSP"/>
</dbReference>
<sequence>MLPRRTQKGLSPFRGIDSLQDEMNRLFNDFFSPDERLLGEMEFTPSIDISENKNEIVVKADLPGMEEKDIDVSIAGDLLTIKGERKEEKEEKEEDYYRRERVYGSFSRQITLPKHIKREDVKAKFKNGVLKITLPKSEDYKEKEVKIELEK</sequence>
<evidence type="ECO:0000256" key="2">
    <source>
        <dbReference type="RuleBase" id="RU003616"/>
    </source>
</evidence>
<feature type="domain" description="CS" evidence="4">
    <location>
        <begin position="42"/>
        <end position="151"/>
    </location>
</feature>
<dbReference type="FunFam" id="2.60.40.790:FF:000072">
    <property type="entry name" value="Small heat shock protein HSP16.5"/>
    <property type="match status" value="1"/>
</dbReference>
<comment type="caution">
    <text evidence="5">The sequence shown here is derived from an EMBL/GenBank/DDBJ whole genome shotgun (WGS) entry which is preliminary data.</text>
</comment>
<organism evidence="5 6">
    <name type="scientific">Flexistipes sinusarabici</name>
    <dbReference type="NCBI Taxonomy" id="2352"/>
    <lineage>
        <taxon>Bacteria</taxon>
        <taxon>Pseudomonadati</taxon>
        <taxon>Deferribacterota</taxon>
        <taxon>Deferribacteres</taxon>
        <taxon>Deferribacterales</taxon>
        <taxon>Flexistipitaceae</taxon>
        <taxon>Flexistipes</taxon>
    </lineage>
</organism>
<evidence type="ECO:0000256" key="1">
    <source>
        <dbReference type="PROSITE-ProRule" id="PRU00285"/>
    </source>
</evidence>